<dbReference type="eggNOG" id="ENOG5032Z6K">
    <property type="taxonomic scope" value="Bacteria"/>
</dbReference>
<reference evidence="1 2" key="1">
    <citation type="submission" date="2013-02" db="EMBL/GenBank/DDBJ databases">
        <title>The complete genome sequence of Corynebacterium vitaeruminis DSM 20294.</title>
        <authorList>
            <person name="Ruckert C."/>
            <person name="Albersmeier A."/>
            <person name="Kalinowski J."/>
        </authorList>
    </citation>
    <scope>NUCLEOTIDE SEQUENCE [LARGE SCALE GENOMIC DNA]</scope>
    <source>
        <strain evidence="2">ATCC 10234</strain>
    </source>
</reference>
<dbReference type="RefSeq" id="WP_025253485.1">
    <property type="nucleotide sequence ID" value="NZ_CP004353.1"/>
</dbReference>
<dbReference type="KEGG" id="cvt:B843_10560"/>
<evidence type="ECO:0000313" key="1">
    <source>
        <dbReference type="EMBL" id="AHI23492.1"/>
    </source>
</evidence>
<dbReference type="Proteomes" id="UP000019222">
    <property type="component" value="Chromosome"/>
</dbReference>
<accession>W5Y2R3</accession>
<organism evidence="1 2">
    <name type="scientific">Corynebacterium vitaeruminis DSM 20294</name>
    <dbReference type="NCBI Taxonomy" id="1224164"/>
    <lineage>
        <taxon>Bacteria</taxon>
        <taxon>Bacillati</taxon>
        <taxon>Actinomycetota</taxon>
        <taxon>Actinomycetes</taxon>
        <taxon>Mycobacteriales</taxon>
        <taxon>Corynebacteriaceae</taxon>
        <taxon>Corynebacterium</taxon>
    </lineage>
</organism>
<dbReference type="HOGENOM" id="CLU_087287_0_0_11"/>
<protein>
    <submittedName>
        <fullName evidence="1">Uncharacterized protein</fullName>
    </submittedName>
</protein>
<dbReference type="PATRIC" id="fig|1224164.3.peg.2126"/>
<dbReference type="AlphaFoldDB" id="W5Y2R3"/>
<evidence type="ECO:0000313" key="2">
    <source>
        <dbReference type="Proteomes" id="UP000019222"/>
    </source>
</evidence>
<keyword evidence="2" id="KW-1185">Reference proteome</keyword>
<dbReference type="Pfam" id="PF09438">
    <property type="entry name" value="DUF2017"/>
    <property type="match status" value="1"/>
</dbReference>
<proteinExistence type="predicted"/>
<name>W5Y2R3_9CORY</name>
<dbReference type="STRING" id="1224164.B843_10560"/>
<sequence>MQAWKKKKGLLSKPRYTCVLEPMEREVLGDLAATVSEALIARAQSVPRDPLEELTGITSGHKEPPTDPGLARLLPDFEKAGDEEFEGDNALLRSLHENDITRAKLENLQVIAQAIGPDGSVNVTLDENQAKAWLAATNDIRLYLASSEVAGPPEAKADRDSLVEWLAYNQETLLNAMMGPLP</sequence>
<dbReference type="EMBL" id="CP004353">
    <property type="protein sequence ID" value="AHI23492.1"/>
    <property type="molecule type" value="Genomic_DNA"/>
</dbReference>
<gene>
    <name evidence="1" type="ORF">B843_10560</name>
</gene>
<dbReference type="InterPro" id="IPR018561">
    <property type="entry name" value="AosR"/>
</dbReference>